<evidence type="ECO:0000256" key="4">
    <source>
        <dbReference type="ARBA" id="ARBA00023163"/>
    </source>
</evidence>
<evidence type="ECO:0000259" key="6">
    <source>
        <dbReference type="Pfam" id="PF04542"/>
    </source>
</evidence>
<dbReference type="SUPFAM" id="SSF88659">
    <property type="entry name" value="Sigma3 and sigma4 domains of RNA polymerase sigma factors"/>
    <property type="match status" value="1"/>
</dbReference>
<dbReference type="InterPro" id="IPR013324">
    <property type="entry name" value="RNA_pol_sigma_r3/r4-like"/>
</dbReference>
<dbReference type="EMBL" id="CP150096">
    <property type="protein sequence ID" value="WZN44250.1"/>
    <property type="molecule type" value="Genomic_DNA"/>
</dbReference>
<keyword evidence="5" id="KW-1133">Transmembrane helix</keyword>
<reference evidence="8 9" key="1">
    <citation type="submission" date="2024-03" db="EMBL/GenBank/DDBJ databases">
        <title>Chitinophaga caseinilytica sp. nov., a casein hydrolysing bacterium isolated from forest soil.</title>
        <authorList>
            <person name="Lee D.S."/>
            <person name="Han D.M."/>
            <person name="Baek J.H."/>
            <person name="Choi D.G."/>
            <person name="Jeon J.H."/>
            <person name="Jeon C.O."/>
        </authorList>
    </citation>
    <scope>NUCLEOTIDE SEQUENCE [LARGE SCALE GENOMIC DNA]</scope>
    <source>
        <strain evidence="8 9">KACC 19118</strain>
    </source>
</reference>
<protein>
    <submittedName>
        <fullName evidence="8">Sigma-70 family RNA polymerase sigma factor</fullName>
    </submittedName>
</protein>
<keyword evidence="5" id="KW-0472">Membrane</keyword>
<keyword evidence="3" id="KW-0731">Sigma factor</keyword>
<dbReference type="RefSeq" id="WP_341839040.1">
    <property type="nucleotide sequence ID" value="NZ_CP149792.1"/>
</dbReference>
<evidence type="ECO:0000256" key="5">
    <source>
        <dbReference type="SAM" id="Phobius"/>
    </source>
</evidence>
<evidence type="ECO:0000259" key="7">
    <source>
        <dbReference type="Pfam" id="PF08281"/>
    </source>
</evidence>
<keyword evidence="9" id="KW-1185">Reference proteome</keyword>
<dbReference type="Pfam" id="PF04542">
    <property type="entry name" value="Sigma70_r2"/>
    <property type="match status" value="1"/>
</dbReference>
<evidence type="ECO:0000256" key="3">
    <source>
        <dbReference type="ARBA" id="ARBA00023082"/>
    </source>
</evidence>
<dbReference type="Gene3D" id="1.10.10.10">
    <property type="entry name" value="Winged helix-like DNA-binding domain superfamily/Winged helix DNA-binding domain"/>
    <property type="match status" value="1"/>
</dbReference>
<organism evidence="8 9">
    <name type="scientific">Chitinophaga caseinilytica</name>
    <dbReference type="NCBI Taxonomy" id="2267521"/>
    <lineage>
        <taxon>Bacteria</taxon>
        <taxon>Pseudomonadati</taxon>
        <taxon>Bacteroidota</taxon>
        <taxon>Chitinophagia</taxon>
        <taxon>Chitinophagales</taxon>
        <taxon>Chitinophagaceae</taxon>
        <taxon>Chitinophaga</taxon>
    </lineage>
</organism>
<dbReference type="InterPro" id="IPR036388">
    <property type="entry name" value="WH-like_DNA-bd_sf"/>
</dbReference>
<dbReference type="InterPro" id="IPR007627">
    <property type="entry name" value="RNA_pol_sigma70_r2"/>
</dbReference>
<dbReference type="Gene3D" id="1.10.1740.10">
    <property type="match status" value="1"/>
</dbReference>
<name>A0ABZ2YWF2_9BACT</name>
<feature type="domain" description="RNA polymerase sigma-70 region 2" evidence="6">
    <location>
        <begin position="35"/>
        <end position="99"/>
    </location>
</feature>
<dbReference type="PANTHER" id="PTHR43133">
    <property type="entry name" value="RNA POLYMERASE ECF-TYPE SIGMA FACTO"/>
    <property type="match status" value="1"/>
</dbReference>
<dbReference type="PANTHER" id="PTHR43133:SF46">
    <property type="entry name" value="RNA POLYMERASE SIGMA-70 FACTOR ECF SUBFAMILY"/>
    <property type="match status" value="1"/>
</dbReference>
<evidence type="ECO:0000313" key="9">
    <source>
        <dbReference type="Proteomes" id="UP001449657"/>
    </source>
</evidence>
<accession>A0ABZ2YWF2</accession>
<dbReference type="InterPro" id="IPR014284">
    <property type="entry name" value="RNA_pol_sigma-70_dom"/>
</dbReference>
<dbReference type="InterPro" id="IPR013249">
    <property type="entry name" value="RNA_pol_sigma70_r4_t2"/>
</dbReference>
<dbReference type="NCBIfam" id="TIGR02937">
    <property type="entry name" value="sigma70-ECF"/>
    <property type="match status" value="1"/>
</dbReference>
<dbReference type="InterPro" id="IPR013325">
    <property type="entry name" value="RNA_pol_sigma_r2"/>
</dbReference>
<dbReference type="InterPro" id="IPR039425">
    <property type="entry name" value="RNA_pol_sigma-70-like"/>
</dbReference>
<proteinExistence type="inferred from homology"/>
<feature type="transmembrane region" description="Helical" evidence="5">
    <location>
        <begin position="191"/>
        <end position="216"/>
    </location>
</feature>
<evidence type="ECO:0000313" key="8">
    <source>
        <dbReference type="EMBL" id="WZN44250.1"/>
    </source>
</evidence>
<evidence type="ECO:0000256" key="1">
    <source>
        <dbReference type="ARBA" id="ARBA00010641"/>
    </source>
</evidence>
<dbReference type="Pfam" id="PF08281">
    <property type="entry name" value="Sigma70_r4_2"/>
    <property type="match status" value="1"/>
</dbReference>
<keyword evidence="2" id="KW-0805">Transcription regulation</keyword>
<dbReference type="Proteomes" id="UP001449657">
    <property type="component" value="Chromosome"/>
</dbReference>
<dbReference type="SUPFAM" id="SSF88946">
    <property type="entry name" value="Sigma2 domain of RNA polymerase sigma factors"/>
    <property type="match status" value="1"/>
</dbReference>
<gene>
    <name evidence="8" type="ORF">WJU22_15230</name>
</gene>
<keyword evidence="5" id="KW-0812">Transmembrane</keyword>
<evidence type="ECO:0000256" key="2">
    <source>
        <dbReference type="ARBA" id="ARBA00023015"/>
    </source>
</evidence>
<sequence length="237" mass="27523">MSISTVTQRVFSLPPARQQSAVRQRQELEAGFSTLVQDHSAKLLHIVTYLTRNRQTAEDIVQETFLRLWERRTTIVPENVGGWLYRVAWNLAQAHLKRESCRHKVHAAWSLGQQNSTAAAEPLLQKESARQFNIAYEKLPEQQQKIYGLSKLKGLNRHEIAERMNISPLTVRNHLARAVQFMKEHAGAVSLFFLFFLFNHLFFIALVQILFPMIYISNGNRPTLHPDLPFRQKQLRQ</sequence>
<keyword evidence="4" id="KW-0804">Transcription</keyword>
<feature type="domain" description="RNA polymerase sigma factor 70 region 4 type 2" evidence="7">
    <location>
        <begin position="137"/>
        <end position="181"/>
    </location>
</feature>
<comment type="similarity">
    <text evidence="1">Belongs to the sigma-70 factor family. ECF subfamily.</text>
</comment>